<keyword evidence="3" id="KW-1185">Reference proteome</keyword>
<evidence type="ECO:0000256" key="1">
    <source>
        <dbReference type="SAM" id="MobiDB-lite"/>
    </source>
</evidence>
<gene>
    <name evidence="2" type="ORF">B0T26DRAFT_723514</name>
</gene>
<dbReference type="Proteomes" id="UP001172101">
    <property type="component" value="Unassembled WGS sequence"/>
</dbReference>
<comment type="caution">
    <text evidence="2">The sequence shown here is derived from an EMBL/GenBank/DDBJ whole genome shotgun (WGS) entry which is preliminary data.</text>
</comment>
<dbReference type="EMBL" id="JAUIRO010000006">
    <property type="protein sequence ID" value="KAK0709925.1"/>
    <property type="molecule type" value="Genomic_DNA"/>
</dbReference>
<sequence length="107" mass="12156">DLSKGSSPSTRRKFQKAARAVDKLQMDLVLKKARIEALKAELERIKPKKRRKIPNPNKQFMDLGTILLGSQVDAEPEAEPQAEPEPDEMEEEEEDEDDDDDEVLPAK</sequence>
<dbReference type="GeneID" id="85325900"/>
<reference evidence="2" key="1">
    <citation type="submission" date="2023-06" db="EMBL/GenBank/DDBJ databases">
        <title>Genome-scale phylogeny and comparative genomics of the fungal order Sordariales.</title>
        <authorList>
            <consortium name="Lawrence Berkeley National Laboratory"/>
            <person name="Hensen N."/>
            <person name="Bonometti L."/>
            <person name="Westerberg I."/>
            <person name="Brannstrom I.O."/>
            <person name="Guillou S."/>
            <person name="Cros-Aarteil S."/>
            <person name="Calhoun S."/>
            <person name="Haridas S."/>
            <person name="Kuo A."/>
            <person name="Mondo S."/>
            <person name="Pangilinan J."/>
            <person name="Riley R."/>
            <person name="LaButti K."/>
            <person name="Andreopoulos B."/>
            <person name="Lipzen A."/>
            <person name="Chen C."/>
            <person name="Yanf M."/>
            <person name="Daum C."/>
            <person name="Ng V."/>
            <person name="Clum A."/>
            <person name="Steindorff A."/>
            <person name="Ohm R."/>
            <person name="Martin F."/>
            <person name="Silar P."/>
            <person name="Natvig D."/>
            <person name="Lalanne C."/>
            <person name="Gautier V."/>
            <person name="Ament-velasquez S.L."/>
            <person name="Kruys A."/>
            <person name="Hutchinson M.I."/>
            <person name="Powell A.J."/>
            <person name="Barry K."/>
            <person name="Miller A.N."/>
            <person name="Grigoriev I.V."/>
            <person name="Debuchy R."/>
            <person name="Gladieux P."/>
            <person name="Thoren M.H."/>
            <person name="Johannesson H."/>
        </authorList>
    </citation>
    <scope>NUCLEOTIDE SEQUENCE</scope>
    <source>
        <strain evidence="2">SMH2392-1A</strain>
    </source>
</reference>
<evidence type="ECO:0000313" key="3">
    <source>
        <dbReference type="Proteomes" id="UP001172101"/>
    </source>
</evidence>
<protein>
    <submittedName>
        <fullName evidence="2">Uncharacterized protein</fullName>
    </submittedName>
</protein>
<feature type="non-terminal residue" evidence="2">
    <location>
        <position position="107"/>
    </location>
</feature>
<feature type="compositionally biased region" description="Acidic residues" evidence="1">
    <location>
        <begin position="74"/>
        <end position="107"/>
    </location>
</feature>
<accession>A0AA40DNQ2</accession>
<organism evidence="2 3">
    <name type="scientific">Lasiosphaeria miniovina</name>
    <dbReference type="NCBI Taxonomy" id="1954250"/>
    <lineage>
        <taxon>Eukaryota</taxon>
        <taxon>Fungi</taxon>
        <taxon>Dikarya</taxon>
        <taxon>Ascomycota</taxon>
        <taxon>Pezizomycotina</taxon>
        <taxon>Sordariomycetes</taxon>
        <taxon>Sordariomycetidae</taxon>
        <taxon>Sordariales</taxon>
        <taxon>Lasiosphaeriaceae</taxon>
        <taxon>Lasiosphaeria</taxon>
    </lineage>
</organism>
<proteinExistence type="predicted"/>
<feature type="region of interest" description="Disordered" evidence="1">
    <location>
        <begin position="66"/>
        <end position="107"/>
    </location>
</feature>
<dbReference type="AlphaFoldDB" id="A0AA40DNQ2"/>
<dbReference type="RefSeq" id="XP_060293229.1">
    <property type="nucleotide sequence ID" value="XM_060442630.1"/>
</dbReference>
<evidence type="ECO:0000313" key="2">
    <source>
        <dbReference type="EMBL" id="KAK0709925.1"/>
    </source>
</evidence>
<name>A0AA40DNQ2_9PEZI</name>